<sequence>MRLPLLAAVHLSRRGSGDGNLRFASRPVTLDEPEFQCPDYSSWASRHHEPASTGRFKLPYQRPVPACRTFNLSEVEETISSMKMVVKDPDLFRLFENCFPNTLDTAISWKGKATRAEYNTTDEELQSYKSLLKPNSSSSSLASLFRGAINLQARYISVSPSGGDIVWPTPDPSVFECKYELDSLAGFLQLSHEYYAGTGDVAFFGRSSLSSSTWSDALDAVLNTTAMMLAGTYADDGVVSISPYSFQRTTSTSTETLANGGAGSPVKSGTGLVRSAFRPSDDACTYQLFIPANMMLSRYLGLCANIVEKLGDWSKADQIRMFSDRIRAGIEKYGRVNHRLFGKIYAYEVDGYGSHSVMDDANIPSLLSAPMFGYLDRNDAIYLNTRRFVLSKENPYYMFGPVINSTGGPHVGPGMAWPMSLIVQILTTDDDAEIVACLKQLVSSTDGMGLIHESISTQVAAVWTRQWFSWANGLFGQMMLDLRQRKPHLLELSYQ</sequence>
<accession>A0AAE0JXB6</accession>
<dbReference type="AlphaFoldDB" id="A0AAE0JXB6"/>
<keyword evidence="1" id="KW-0326">Glycosidase</keyword>
<evidence type="ECO:0000313" key="1">
    <source>
        <dbReference type="EMBL" id="KAK3365446.1"/>
    </source>
</evidence>
<dbReference type="EMBL" id="JAULSW010000019">
    <property type="protein sequence ID" value="KAK3365446.1"/>
    <property type="molecule type" value="Genomic_DNA"/>
</dbReference>
<dbReference type="GO" id="GO:0005975">
    <property type="term" value="P:carbohydrate metabolic process"/>
    <property type="evidence" value="ECO:0007669"/>
    <property type="project" value="InterPro"/>
</dbReference>
<reference evidence="1" key="2">
    <citation type="submission" date="2023-06" db="EMBL/GenBank/DDBJ databases">
        <authorList>
            <consortium name="Lawrence Berkeley National Laboratory"/>
            <person name="Haridas S."/>
            <person name="Hensen N."/>
            <person name="Bonometti L."/>
            <person name="Westerberg I."/>
            <person name="Brannstrom I.O."/>
            <person name="Guillou S."/>
            <person name="Cros-Aarteil S."/>
            <person name="Calhoun S."/>
            <person name="Kuo A."/>
            <person name="Mondo S."/>
            <person name="Pangilinan J."/>
            <person name="Riley R."/>
            <person name="LaButti K."/>
            <person name="Andreopoulos B."/>
            <person name="Lipzen A."/>
            <person name="Chen C."/>
            <person name="Yanf M."/>
            <person name="Daum C."/>
            <person name="Ng V."/>
            <person name="Clum A."/>
            <person name="Steindorff A."/>
            <person name="Ohm R."/>
            <person name="Martin F."/>
            <person name="Silar P."/>
            <person name="Natvig D."/>
            <person name="Lalanne C."/>
            <person name="Gautier V."/>
            <person name="Ament-velasquez S.L."/>
            <person name="Kruys A."/>
            <person name="Hutchinson M.I."/>
            <person name="Powell A.J."/>
            <person name="Barry K."/>
            <person name="Miller A.N."/>
            <person name="Grigoriev I.V."/>
            <person name="Debuchy R."/>
            <person name="Gladieux P."/>
            <person name="Thoren M.H."/>
            <person name="Johannesson H."/>
        </authorList>
    </citation>
    <scope>NUCLEOTIDE SEQUENCE</scope>
    <source>
        <strain evidence="1">CBS 232.78</strain>
    </source>
</reference>
<dbReference type="PANTHER" id="PTHR31047">
    <property type="entry name" value="MEIOTICALLY UP-REGULATED GENE 157 PROTEIN"/>
    <property type="match status" value="1"/>
</dbReference>
<gene>
    <name evidence="1" type="ORF">B0H63DRAFT_536914</name>
</gene>
<comment type="caution">
    <text evidence="1">The sequence shown here is derived from an EMBL/GenBank/DDBJ whole genome shotgun (WGS) entry which is preliminary data.</text>
</comment>
<dbReference type="InterPro" id="IPR008928">
    <property type="entry name" value="6-hairpin_glycosidase_sf"/>
</dbReference>
<reference evidence="1" key="1">
    <citation type="journal article" date="2023" name="Mol. Phylogenet. Evol.">
        <title>Genome-scale phylogeny and comparative genomics of the fungal order Sordariales.</title>
        <authorList>
            <person name="Hensen N."/>
            <person name="Bonometti L."/>
            <person name="Westerberg I."/>
            <person name="Brannstrom I.O."/>
            <person name="Guillou S."/>
            <person name="Cros-Aarteil S."/>
            <person name="Calhoun S."/>
            <person name="Haridas S."/>
            <person name="Kuo A."/>
            <person name="Mondo S."/>
            <person name="Pangilinan J."/>
            <person name="Riley R."/>
            <person name="LaButti K."/>
            <person name="Andreopoulos B."/>
            <person name="Lipzen A."/>
            <person name="Chen C."/>
            <person name="Yan M."/>
            <person name="Daum C."/>
            <person name="Ng V."/>
            <person name="Clum A."/>
            <person name="Steindorff A."/>
            <person name="Ohm R.A."/>
            <person name="Martin F."/>
            <person name="Silar P."/>
            <person name="Natvig D.O."/>
            <person name="Lalanne C."/>
            <person name="Gautier V."/>
            <person name="Ament-Velasquez S.L."/>
            <person name="Kruys A."/>
            <person name="Hutchinson M.I."/>
            <person name="Powell A.J."/>
            <person name="Barry K."/>
            <person name="Miller A.N."/>
            <person name="Grigoriev I.V."/>
            <person name="Debuchy R."/>
            <person name="Gladieux P."/>
            <person name="Hiltunen Thoren M."/>
            <person name="Johannesson H."/>
        </authorList>
    </citation>
    <scope>NUCLEOTIDE SEQUENCE</scope>
    <source>
        <strain evidence="1">CBS 232.78</strain>
    </source>
</reference>
<dbReference type="InterPro" id="IPR008313">
    <property type="entry name" value="GH125"/>
</dbReference>
<dbReference type="InterPro" id="IPR012341">
    <property type="entry name" value="6hp_glycosidase-like_sf"/>
</dbReference>
<name>A0AAE0JXB6_9PEZI</name>
<organism evidence="1 2">
    <name type="scientific">Podospora didyma</name>
    <dbReference type="NCBI Taxonomy" id="330526"/>
    <lineage>
        <taxon>Eukaryota</taxon>
        <taxon>Fungi</taxon>
        <taxon>Dikarya</taxon>
        <taxon>Ascomycota</taxon>
        <taxon>Pezizomycotina</taxon>
        <taxon>Sordariomycetes</taxon>
        <taxon>Sordariomycetidae</taxon>
        <taxon>Sordariales</taxon>
        <taxon>Podosporaceae</taxon>
        <taxon>Podospora</taxon>
    </lineage>
</organism>
<dbReference type="SUPFAM" id="SSF48208">
    <property type="entry name" value="Six-hairpin glycosidases"/>
    <property type="match status" value="1"/>
</dbReference>
<protein>
    <submittedName>
        <fullName evidence="1">Six-hairpin glycosidase-like protein</fullName>
    </submittedName>
</protein>
<dbReference type="Proteomes" id="UP001285441">
    <property type="component" value="Unassembled WGS sequence"/>
</dbReference>
<dbReference type="GO" id="GO:0016798">
    <property type="term" value="F:hydrolase activity, acting on glycosyl bonds"/>
    <property type="evidence" value="ECO:0007669"/>
    <property type="project" value="UniProtKB-KW"/>
</dbReference>
<dbReference type="PIRSF" id="PIRSF028846">
    <property type="entry name" value="UCP028846"/>
    <property type="match status" value="1"/>
</dbReference>
<proteinExistence type="predicted"/>
<evidence type="ECO:0000313" key="2">
    <source>
        <dbReference type="Proteomes" id="UP001285441"/>
    </source>
</evidence>
<keyword evidence="2" id="KW-1185">Reference proteome</keyword>
<dbReference type="Gene3D" id="1.50.10.10">
    <property type="match status" value="1"/>
</dbReference>
<dbReference type="Pfam" id="PF06824">
    <property type="entry name" value="Glyco_hydro_125"/>
    <property type="match status" value="2"/>
</dbReference>
<keyword evidence="1" id="KW-0378">Hydrolase</keyword>
<dbReference type="SMART" id="SM01149">
    <property type="entry name" value="DUF1237"/>
    <property type="match status" value="1"/>
</dbReference>
<dbReference type="PANTHER" id="PTHR31047:SF1">
    <property type="entry name" value="DUF1237 DOMAIN-CONTAINING PROTEIN"/>
    <property type="match status" value="1"/>
</dbReference>